<keyword evidence="4 7" id="KW-0863">Zinc-finger</keyword>
<dbReference type="VEuPathDB" id="VectorBase:GAUT041564"/>
<evidence type="ECO:0000256" key="5">
    <source>
        <dbReference type="ARBA" id="ARBA00022833"/>
    </source>
</evidence>
<keyword evidence="3" id="KW-0677">Repeat</keyword>
<evidence type="ECO:0000256" key="2">
    <source>
        <dbReference type="ARBA" id="ARBA00022723"/>
    </source>
</evidence>
<evidence type="ECO:0000313" key="10">
    <source>
        <dbReference type="Proteomes" id="UP000078200"/>
    </source>
</evidence>
<protein>
    <recommendedName>
        <fullName evidence="8">C2H2-type domain-containing protein</fullName>
    </recommendedName>
</protein>
<keyword evidence="6" id="KW-0539">Nucleus</keyword>
<dbReference type="Gene3D" id="3.30.160.60">
    <property type="entry name" value="Classic Zinc Finger"/>
    <property type="match status" value="2"/>
</dbReference>
<keyword evidence="5" id="KW-0862">Zinc</keyword>
<dbReference type="PROSITE" id="PS50157">
    <property type="entry name" value="ZINC_FINGER_C2H2_2"/>
    <property type="match status" value="2"/>
</dbReference>
<evidence type="ECO:0000256" key="7">
    <source>
        <dbReference type="PROSITE-ProRule" id="PRU00042"/>
    </source>
</evidence>
<proteinExistence type="predicted"/>
<dbReference type="PANTHER" id="PTHR24406">
    <property type="entry name" value="TRANSCRIPTIONAL REPRESSOR CTCFL-RELATED"/>
    <property type="match status" value="1"/>
</dbReference>
<dbReference type="InterPro" id="IPR050888">
    <property type="entry name" value="ZnF_C2H2-type_TF"/>
</dbReference>
<organism evidence="9 10">
    <name type="scientific">Glossina austeni</name>
    <name type="common">Savannah tsetse fly</name>
    <dbReference type="NCBI Taxonomy" id="7395"/>
    <lineage>
        <taxon>Eukaryota</taxon>
        <taxon>Metazoa</taxon>
        <taxon>Ecdysozoa</taxon>
        <taxon>Arthropoda</taxon>
        <taxon>Hexapoda</taxon>
        <taxon>Insecta</taxon>
        <taxon>Pterygota</taxon>
        <taxon>Neoptera</taxon>
        <taxon>Endopterygota</taxon>
        <taxon>Diptera</taxon>
        <taxon>Brachycera</taxon>
        <taxon>Muscomorpha</taxon>
        <taxon>Hippoboscoidea</taxon>
        <taxon>Glossinidae</taxon>
        <taxon>Glossina</taxon>
    </lineage>
</organism>
<dbReference type="EnsemblMetazoa" id="GAUT041564-RA">
    <property type="protein sequence ID" value="GAUT041564-PA"/>
    <property type="gene ID" value="GAUT041564"/>
</dbReference>
<feature type="domain" description="C2H2-type" evidence="8">
    <location>
        <begin position="103"/>
        <end position="131"/>
    </location>
</feature>
<evidence type="ECO:0000256" key="3">
    <source>
        <dbReference type="ARBA" id="ARBA00022737"/>
    </source>
</evidence>
<evidence type="ECO:0000256" key="6">
    <source>
        <dbReference type="ARBA" id="ARBA00023242"/>
    </source>
</evidence>
<dbReference type="InterPro" id="IPR036236">
    <property type="entry name" value="Znf_C2H2_sf"/>
</dbReference>
<dbReference type="Pfam" id="PF00096">
    <property type="entry name" value="zf-C2H2"/>
    <property type="match status" value="2"/>
</dbReference>
<evidence type="ECO:0000313" key="9">
    <source>
        <dbReference type="EnsemblMetazoa" id="GAUT041564-PA"/>
    </source>
</evidence>
<evidence type="ECO:0000256" key="4">
    <source>
        <dbReference type="ARBA" id="ARBA00022771"/>
    </source>
</evidence>
<evidence type="ECO:0000259" key="8">
    <source>
        <dbReference type="PROSITE" id="PS50157"/>
    </source>
</evidence>
<dbReference type="PROSITE" id="PS00028">
    <property type="entry name" value="ZINC_FINGER_C2H2_1"/>
    <property type="match status" value="3"/>
</dbReference>
<dbReference type="GO" id="GO:0005634">
    <property type="term" value="C:nucleus"/>
    <property type="evidence" value="ECO:0007669"/>
    <property type="project" value="UniProtKB-SubCell"/>
</dbReference>
<evidence type="ECO:0000256" key="1">
    <source>
        <dbReference type="ARBA" id="ARBA00004123"/>
    </source>
</evidence>
<name>A0A1A9VMD2_GLOAU</name>
<sequence length="246" mass="28328">MNFGDQYLFNNHIRNVYLNKYAKVCDICGKSIRSSDVFERHMLEHTGQPPLEVSCDICGLKLSGPRGLKRHKMIQHPEGGKQESVCPICSKEHMTTHTGDVLYICTWCPKTFNSNANMHAHRKRAHPKEWAEHHRKKYADNFALNFLPSEPNTTEELQKKMVFLPPDRCEPNFWFGHAEMVVKVVGEENILSSDILACNIFLFNRNFSLVPESFLSNTSLFLRLTETDVSFSRFIEMGVSFLNLTT</sequence>
<dbReference type="Proteomes" id="UP000078200">
    <property type="component" value="Unassembled WGS sequence"/>
</dbReference>
<dbReference type="STRING" id="7395.A0A1A9VMD2"/>
<keyword evidence="2" id="KW-0479">Metal-binding</keyword>
<comment type="subcellular location">
    <subcellularLocation>
        <location evidence="1">Nucleus</location>
    </subcellularLocation>
</comment>
<keyword evidence="10" id="KW-1185">Reference proteome</keyword>
<accession>A0A1A9VMD2</accession>
<dbReference type="InterPro" id="IPR013087">
    <property type="entry name" value="Znf_C2H2_type"/>
</dbReference>
<reference evidence="9" key="1">
    <citation type="submission" date="2020-05" db="UniProtKB">
        <authorList>
            <consortium name="EnsemblMetazoa"/>
        </authorList>
    </citation>
    <scope>IDENTIFICATION</scope>
    <source>
        <strain evidence="9">TTRI</strain>
    </source>
</reference>
<dbReference type="AlphaFoldDB" id="A0A1A9VMD2"/>
<feature type="domain" description="C2H2-type" evidence="8">
    <location>
        <begin position="23"/>
        <end position="50"/>
    </location>
</feature>
<dbReference type="SMART" id="SM00355">
    <property type="entry name" value="ZnF_C2H2"/>
    <property type="match status" value="3"/>
</dbReference>
<dbReference type="GO" id="GO:0008270">
    <property type="term" value="F:zinc ion binding"/>
    <property type="evidence" value="ECO:0007669"/>
    <property type="project" value="UniProtKB-KW"/>
</dbReference>
<dbReference type="SUPFAM" id="SSF57667">
    <property type="entry name" value="beta-beta-alpha zinc fingers"/>
    <property type="match status" value="2"/>
</dbReference>